<reference evidence="1 2" key="1">
    <citation type="submission" date="2023-07" db="EMBL/GenBank/DDBJ databases">
        <authorList>
            <person name="Kim M.K."/>
        </authorList>
    </citation>
    <scope>NUCLEOTIDE SEQUENCE [LARGE SCALE GENOMIC DNA]</scope>
    <source>
        <strain evidence="1 2">KR1UV-12</strain>
    </source>
</reference>
<evidence type="ECO:0000313" key="2">
    <source>
        <dbReference type="Proteomes" id="UP001230685"/>
    </source>
</evidence>
<comment type="caution">
    <text evidence="1">The sequence shown here is derived from an EMBL/GenBank/DDBJ whole genome shotgun (WGS) entry which is preliminary data.</text>
</comment>
<name>A0ABT9EH44_9SPHN</name>
<organism evidence="1 2">
    <name type="scientific">Sphingomonas aurea</name>
    <dbReference type="NCBI Taxonomy" id="3063994"/>
    <lineage>
        <taxon>Bacteria</taxon>
        <taxon>Pseudomonadati</taxon>
        <taxon>Pseudomonadota</taxon>
        <taxon>Alphaproteobacteria</taxon>
        <taxon>Sphingomonadales</taxon>
        <taxon>Sphingomonadaceae</taxon>
        <taxon>Sphingomonas</taxon>
    </lineage>
</organism>
<protein>
    <submittedName>
        <fullName evidence="1">Uncharacterized protein</fullName>
    </submittedName>
</protein>
<sequence>MSRLANLQERGQLPAMIHYPNDPEFIREMTDEQLVKAFEHTSGAADDPEANAFLEEIKRRGLDV</sequence>
<proteinExistence type="predicted"/>
<keyword evidence="2" id="KW-1185">Reference proteome</keyword>
<gene>
    <name evidence="1" type="ORF">Q5H91_03650</name>
</gene>
<accession>A0ABT9EH44</accession>
<evidence type="ECO:0000313" key="1">
    <source>
        <dbReference type="EMBL" id="MDP1026295.1"/>
    </source>
</evidence>
<dbReference type="Proteomes" id="UP001230685">
    <property type="component" value="Unassembled WGS sequence"/>
</dbReference>
<dbReference type="RefSeq" id="WP_305171851.1">
    <property type="nucleotide sequence ID" value="NZ_JAUUDS010000001.1"/>
</dbReference>
<dbReference type="EMBL" id="JAUUDS010000001">
    <property type="protein sequence ID" value="MDP1026295.1"/>
    <property type="molecule type" value="Genomic_DNA"/>
</dbReference>